<evidence type="ECO:0000313" key="1">
    <source>
        <dbReference type="EMBL" id="GAA3989969.1"/>
    </source>
</evidence>
<reference evidence="2" key="1">
    <citation type="journal article" date="2019" name="Int. J. Syst. Evol. Microbiol.">
        <title>The Global Catalogue of Microorganisms (GCM) 10K type strain sequencing project: providing services to taxonomists for standard genome sequencing and annotation.</title>
        <authorList>
            <consortium name="The Broad Institute Genomics Platform"/>
            <consortium name="The Broad Institute Genome Sequencing Center for Infectious Disease"/>
            <person name="Wu L."/>
            <person name="Ma J."/>
        </authorList>
    </citation>
    <scope>NUCLEOTIDE SEQUENCE [LARGE SCALE GENOMIC DNA]</scope>
    <source>
        <strain evidence="2">JCM 16601</strain>
    </source>
</reference>
<evidence type="ECO:0000313" key="2">
    <source>
        <dbReference type="Proteomes" id="UP001500742"/>
    </source>
</evidence>
<accession>A0ABP7QZ99</accession>
<sequence length="89" mass="9546">MKLKKNLKLLLVALVFTVSYLGVTVVNKTQKVANERISVSLLTVGNQAQAYCNEARYKNESNNGKCSGTASFPESRCTASASGTACIIE</sequence>
<dbReference type="Proteomes" id="UP001500742">
    <property type="component" value="Unassembled WGS sequence"/>
</dbReference>
<organism evidence="1 2">
    <name type="scientific">Mucilaginibacter dorajii</name>
    <dbReference type="NCBI Taxonomy" id="692994"/>
    <lineage>
        <taxon>Bacteria</taxon>
        <taxon>Pseudomonadati</taxon>
        <taxon>Bacteroidota</taxon>
        <taxon>Sphingobacteriia</taxon>
        <taxon>Sphingobacteriales</taxon>
        <taxon>Sphingobacteriaceae</taxon>
        <taxon>Mucilaginibacter</taxon>
    </lineage>
</organism>
<protein>
    <recommendedName>
        <fullName evidence="3">NVEALA family protein</fullName>
    </recommendedName>
</protein>
<dbReference type="EMBL" id="BAAAZC010000031">
    <property type="protein sequence ID" value="GAA3989969.1"/>
    <property type="molecule type" value="Genomic_DNA"/>
</dbReference>
<keyword evidence="2" id="KW-1185">Reference proteome</keyword>
<dbReference type="RefSeq" id="WP_259086819.1">
    <property type="nucleotide sequence ID" value="NZ_BAAAZC010000031.1"/>
</dbReference>
<evidence type="ECO:0008006" key="3">
    <source>
        <dbReference type="Google" id="ProtNLM"/>
    </source>
</evidence>
<name>A0ABP7QZ99_9SPHI</name>
<comment type="caution">
    <text evidence="1">The sequence shown here is derived from an EMBL/GenBank/DDBJ whole genome shotgun (WGS) entry which is preliminary data.</text>
</comment>
<gene>
    <name evidence="1" type="ORF">GCM10022210_49270</name>
</gene>
<proteinExistence type="predicted"/>